<dbReference type="AlphaFoldDB" id="A0AAX6FGU6"/>
<evidence type="ECO:0000313" key="1">
    <source>
        <dbReference type="EMBL" id="KAJ6815640.1"/>
    </source>
</evidence>
<reference evidence="1" key="1">
    <citation type="journal article" date="2023" name="GigaByte">
        <title>Genome assembly of the bearded iris, Iris pallida Lam.</title>
        <authorList>
            <person name="Bruccoleri R.E."/>
            <person name="Oakeley E.J."/>
            <person name="Faust A.M.E."/>
            <person name="Altorfer M."/>
            <person name="Dessus-Babus S."/>
            <person name="Burckhardt D."/>
            <person name="Oertli M."/>
            <person name="Naumann U."/>
            <person name="Petersen F."/>
            <person name="Wong J."/>
        </authorList>
    </citation>
    <scope>NUCLEOTIDE SEQUENCE</scope>
    <source>
        <strain evidence="1">GSM-AAB239-AS_SAM_17_03QT</strain>
    </source>
</reference>
<name>A0AAX6FGU6_IRIPA</name>
<reference evidence="1" key="2">
    <citation type="submission" date="2023-04" db="EMBL/GenBank/DDBJ databases">
        <authorList>
            <person name="Bruccoleri R.E."/>
            <person name="Oakeley E.J."/>
            <person name="Faust A.-M."/>
            <person name="Dessus-Babus S."/>
            <person name="Altorfer M."/>
            <person name="Burckhardt D."/>
            <person name="Oertli M."/>
            <person name="Naumann U."/>
            <person name="Petersen F."/>
            <person name="Wong J."/>
        </authorList>
    </citation>
    <scope>NUCLEOTIDE SEQUENCE</scope>
    <source>
        <strain evidence="1">GSM-AAB239-AS_SAM_17_03QT</strain>
        <tissue evidence="1">Leaf</tissue>
    </source>
</reference>
<protein>
    <submittedName>
        <fullName evidence="1">Proline-rich receptor-like protein kinase PERK2</fullName>
    </submittedName>
</protein>
<sequence length="91" mass="10255">MLGWRPEFRVSEAWRVAVVNGRRVTVARVELGVFEHGNGGGVVNSSCCWSIHEMEISQEEPRRSQGGRGEEEEETAVMLVGAWRWSARGRI</sequence>
<comment type="caution">
    <text evidence="1">The sequence shown here is derived from an EMBL/GenBank/DDBJ whole genome shotgun (WGS) entry which is preliminary data.</text>
</comment>
<dbReference type="EMBL" id="JANAVB010028776">
    <property type="protein sequence ID" value="KAJ6815640.1"/>
    <property type="molecule type" value="Genomic_DNA"/>
</dbReference>
<keyword evidence="1" id="KW-0675">Receptor</keyword>
<organism evidence="1 2">
    <name type="scientific">Iris pallida</name>
    <name type="common">Sweet iris</name>
    <dbReference type="NCBI Taxonomy" id="29817"/>
    <lineage>
        <taxon>Eukaryota</taxon>
        <taxon>Viridiplantae</taxon>
        <taxon>Streptophyta</taxon>
        <taxon>Embryophyta</taxon>
        <taxon>Tracheophyta</taxon>
        <taxon>Spermatophyta</taxon>
        <taxon>Magnoliopsida</taxon>
        <taxon>Liliopsida</taxon>
        <taxon>Asparagales</taxon>
        <taxon>Iridaceae</taxon>
        <taxon>Iridoideae</taxon>
        <taxon>Irideae</taxon>
        <taxon>Iris</taxon>
    </lineage>
</organism>
<dbReference type="GO" id="GO:0016301">
    <property type="term" value="F:kinase activity"/>
    <property type="evidence" value="ECO:0007669"/>
    <property type="project" value="UniProtKB-KW"/>
</dbReference>
<accession>A0AAX6FGU6</accession>
<proteinExistence type="predicted"/>
<gene>
    <name evidence="1" type="ORF">M6B38_133635</name>
</gene>
<dbReference type="Proteomes" id="UP001140949">
    <property type="component" value="Unassembled WGS sequence"/>
</dbReference>
<keyword evidence="1" id="KW-0418">Kinase</keyword>
<keyword evidence="1" id="KW-0808">Transferase</keyword>
<evidence type="ECO:0000313" key="2">
    <source>
        <dbReference type="Proteomes" id="UP001140949"/>
    </source>
</evidence>
<keyword evidence="2" id="KW-1185">Reference proteome</keyword>